<protein>
    <submittedName>
        <fullName evidence="1">Uncharacterized protein</fullName>
    </submittedName>
</protein>
<dbReference type="Proteomes" id="UP000634134">
    <property type="component" value="Unassembled WGS sequence"/>
</dbReference>
<sequence>MEELKVVNIFRFKSHEEVNNSAIKMRDNEIKETIKQMEKLASTYNFYQKPVTLHFFGDTKSDVRFRVECNDADTRIRIENALKLYQKNQ</sequence>
<evidence type="ECO:0000313" key="2">
    <source>
        <dbReference type="Proteomes" id="UP000634134"/>
    </source>
</evidence>
<name>A0ABR9WH88_9BACT</name>
<dbReference type="EMBL" id="JACYGY010000001">
    <property type="protein sequence ID" value="MBE9464266.1"/>
    <property type="molecule type" value="Genomic_DNA"/>
</dbReference>
<accession>A0ABR9WH88</accession>
<gene>
    <name evidence="1" type="ORF">IEE83_20455</name>
</gene>
<comment type="caution">
    <text evidence="1">The sequence shown here is derived from an EMBL/GenBank/DDBJ whole genome shotgun (WGS) entry which is preliminary data.</text>
</comment>
<dbReference type="RefSeq" id="WP_194122336.1">
    <property type="nucleotide sequence ID" value="NZ_JACYGY010000001.1"/>
</dbReference>
<organism evidence="1 2">
    <name type="scientific">Dyadobacter subterraneus</name>
    <dbReference type="NCBI Taxonomy" id="2773304"/>
    <lineage>
        <taxon>Bacteria</taxon>
        <taxon>Pseudomonadati</taxon>
        <taxon>Bacteroidota</taxon>
        <taxon>Cytophagia</taxon>
        <taxon>Cytophagales</taxon>
        <taxon>Spirosomataceae</taxon>
        <taxon>Dyadobacter</taxon>
    </lineage>
</organism>
<evidence type="ECO:0000313" key="1">
    <source>
        <dbReference type="EMBL" id="MBE9464266.1"/>
    </source>
</evidence>
<keyword evidence="2" id="KW-1185">Reference proteome</keyword>
<proteinExistence type="predicted"/>
<reference evidence="2" key="1">
    <citation type="submission" date="2023-07" db="EMBL/GenBank/DDBJ databases">
        <title>Dyadobacter sp. nov 'subterranea' isolated from contaminted grondwater.</title>
        <authorList>
            <person name="Szabo I."/>
            <person name="Al-Omari J."/>
            <person name="Szerdahelyi S.G."/>
            <person name="Rado J."/>
        </authorList>
    </citation>
    <scope>NUCLEOTIDE SEQUENCE [LARGE SCALE GENOMIC DNA]</scope>
    <source>
        <strain evidence="2">UP-52</strain>
    </source>
</reference>